<dbReference type="HOGENOM" id="CLU_148850_0_0_1"/>
<dbReference type="OrthoDB" id="2152535at2759"/>
<keyword evidence="1" id="KW-0472">Membrane</keyword>
<dbReference type="STRING" id="1432141.A0A015LVP8"/>
<protein>
    <submittedName>
        <fullName evidence="2">Uncharacterized protein</fullName>
    </submittedName>
</protein>
<reference evidence="2 3" key="1">
    <citation type="submission" date="2014-02" db="EMBL/GenBank/DDBJ databases">
        <title>Single nucleus genome sequencing reveals high similarity among nuclei of an endomycorrhizal fungus.</title>
        <authorList>
            <person name="Lin K."/>
            <person name="Geurts R."/>
            <person name="Zhang Z."/>
            <person name="Limpens E."/>
            <person name="Saunders D.G."/>
            <person name="Mu D."/>
            <person name="Pang E."/>
            <person name="Cao H."/>
            <person name="Cha H."/>
            <person name="Lin T."/>
            <person name="Zhou Q."/>
            <person name="Shang Y."/>
            <person name="Li Y."/>
            <person name="Ivanov S."/>
            <person name="Sharma T."/>
            <person name="Velzen R.V."/>
            <person name="Ruijter N.D."/>
            <person name="Aanen D.K."/>
            <person name="Win J."/>
            <person name="Kamoun S."/>
            <person name="Bisseling T."/>
            <person name="Huang S."/>
        </authorList>
    </citation>
    <scope>NUCLEOTIDE SEQUENCE [LARGE SCALE GENOMIC DNA]</scope>
    <source>
        <strain evidence="3">DAOM197198w</strain>
    </source>
</reference>
<proteinExistence type="predicted"/>
<name>A0A015LVP8_RHIIW</name>
<comment type="caution">
    <text evidence="2">The sequence shown here is derived from an EMBL/GenBank/DDBJ whole genome shotgun (WGS) entry which is preliminary data.</text>
</comment>
<keyword evidence="1" id="KW-0812">Transmembrane</keyword>
<evidence type="ECO:0000256" key="1">
    <source>
        <dbReference type="SAM" id="Phobius"/>
    </source>
</evidence>
<dbReference type="Proteomes" id="UP000022910">
    <property type="component" value="Unassembled WGS sequence"/>
</dbReference>
<dbReference type="AlphaFoldDB" id="A0A015LVP8"/>
<gene>
    <name evidence="2" type="ORF">RirG_195760</name>
</gene>
<sequence length="138" mass="15963">MASSFLIIAKENTRNEFLSWFTENNRLASIFTILAGIDIELLSVLHSNLAGFKYFQAPFSDSAKSIIFWVAFTNIFVEDIPQFIIQILFRMKSITFDIIPIITLISSAITLTINIISRSHQSINYIRDKRRTRRVFHS</sequence>
<keyword evidence="1" id="KW-1133">Transmembrane helix</keyword>
<feature type="transmembrane region" description="Helical" evidence="1">
    <location>
        <begin position="94"/>
        <end position="117"/>
    </location>
</feature>
<organism evidence="2 3">
    <name type="scientific">Rhizophagus irregularis (strain DAOM 197198w)</name>
    <name type="common">Glomus intraradices</name>
    <dbReference type="NCBI Taxonomy" id="1432141"/>
    <lineage>
        <taxon>Eukaryota</taxon>
        <taxon>Fungi</taxon>
        <taxon>Fungi incertae sedis</taxon>
        <taxon>Mucoromycota</taxon>
        <taxon>Glomeromycotina</taxon>
        <taxon>Glomeromycetes</taxon>
        <taxon>Glomerales</taxon>
        <taxon>Glomeraceae</taxon>
        <taxon>Rhizophagus</taxon>
    </lineage>
</organism>
<evidence type="ECO:0000313" key="2">
    <source>
        <dbReference type="EMBL" id="EXX58673.1"/>
    </source>
</evidence>
<accession>A0A015LVP8</accession>
<evidence type="ECO:0000313" key="3">
    <source>
        <dbReference type="Proteomes" id="UP000022910"/>
    </source>
</evidence>
<dbReference type="EMBL" id="JEMT01026641">
    <property type="protein sequence ID" value="EXX58673.1"/>
    <property type="molecule type" value="Genomic_DNA"/>
</dbReference>
<keyword evidence="3" id="KW-1185">Reference proteome</keyword>
<feature type="transmembrane region" description="Helical" evidence="1">
    <location>
        <begin position="66"/>
        <end position="88"/>
    </location>
</feature>